<proteinExistence type="predicted"/>
<keyword evidence="3" id="KW-1185">Reference proteome</keyword>
<gene>
    <name evidence="2" type="ORF">OIU77_031064</name>
</gene>
<sequence length="240" mass="26581">MQPSFLSLSPLDPSTQILWSFLSSSGPAVYAHAHNLTFLAQLVVSRDLLSGTLPSQVTPNKHQIISGSFAEQIVQVLVTPIILEIKRSLCLKKCVEKGQMYRTFQRYSAFLNSLYMESIANLYAMVGESSWWALFSSALHVYNLNSEIGARVKGTIFMTDNNGALADITAKSSAYLRAQEASVHRIKRLKEAGIAPRMREGFVIISENEADDSLILSLRSIQYMSLTGKGVGSFKLRMPL</sequence>
<dbReference type="Pfam" id="PF05695">
    <property type="entry name" value="Ycf2"/>
    <property type="match status" value="1"/>
</dbReference>
<feature type="domain" description="S1 motif" evidence="1">
    <location>
        <begin position="149"/>
        <end position="219"/>
    </location>
</feature>
<protein>
    <recommendedName>
        <fullName evidence="1">S1 motif domain-containing protein</fullName>
    </recommendedName>
</protein>
<dbReference type="PROSITE" id="PS50126">
    <property type="entry name" value="S1"/>
    <property type="match status" value="1"/>
</dbReference>
<evidence type="ECO:0000259" key="1">
    <source>
        <dbReference type="PROSITE" id="PS50126"/>
    </source>
</evidence>
<dbReference type="InterPro" id="IPR003029">
    <property type="entry name" value="S1_domain"/>
</dbReference>
<dbReference type="EMBL" id="JAPFFI010000009">
    <property type="protein sequence ID" value="KAJ6382541.1"/>
    <property type="molecule type" value="Genomic_DNA"/>
</dbReference>
<comment type="caution">
    <text evidence="2">The sequence shown here is derived from an EMBL/GenBank/DDBJ whole genome shotgun (WGS) entry which is preliminary data.</text>
</comment>
<organism evidence="2 3">
    <name type="scientific">Salix suchowensis</name>
    <dbReference type="NCBI Taxonomy" id="1278906"/>
    <lineage>
        <taxon>Eukaryota</taxon>
        <taxon>Viridiplantae</taxon>
        <taxon>Streptophyta</taxon>
        <taxon>Embryophyta</taxon>
        <taxon>Tracheophyta</taxon>
        <taxon>Spermatophyta</taxon>
        <taxon>Magnoliopsida</taxon>
        <taxon>eudicotyledons</taxon>
        <taxon>Gunneridae</taxon>
        <taxon>Pentapetalae</taxon>
        <taxon>rosids</taxon>
        <taxon>fabids</taxon>
        <taxon>Malpighiales</taxon>
        <taxon>Salicaceae</taxon>
        <taxon>Saliceae</taxon>
        <taxon>Salix</taxon>
    </lineage>
</organism>
<accession>A0ABQ9BGS2</accession>
<dbReference type="Proteomes" id="UP001141253">
    <property type="component" value="Chromosome 6"/>
</dbReference>
<reference evidence="2" key="1">
    <citation type="submission" date="2022-10" db="EMBL/GenBank/DDBJ databases">
        <authorList>
            <person name="Hyden B.L."/>
            <person name="Feng K."/>
            <person name="Yates T."/>
            <person name="Jawdy S."/>
            <person name="Smart L.B."/>
            <person name="Muchero W."/>
        </authorList>
    </citation>
    <scope>NUCLEOTIDE SEQUENCE</scope>
    <source>
        <tissue evidence="2">Shoot tip</tissue>
    </source>
</reference>
<evidence type="ECO:0000313" key="2">
    <source>
        <dbReference type="EMBL" id="KAJ6382541.1"/>
    </source>
</evidence>
<reference evidence="2" key="2">
    <citation type="journal article" date="2023" name="Int. J. Mol. Sci.">
        <title>De Novo Assembly and Annotation of 11 Diverse Shrub Willow (Salix) Genomes Reveals Novel Gene Organization in Sex-Linked Regions.</title>
        <authorList>
            <person name="Hyden B."/>
            <person name="Feng K."/>
            <person name="Yates T.B."/>
            <person name="Jawdy S."/>
            <person name="Cereghino C."/>
            <person name="Smart L.B."/>
            <person name="Muchero W."/>
        </authorList>
    </citation>
    <scope>NUCLEOTIDE SEQUENCE</scope>
    <source>
        <tissue evidence="2">Shoot tip</tissue>
    </source>
</reference>
<name>A0ABQ9BGS2_9ROSI</name>
<evidence type="ECO:0000313" key="3">
    <source>
        <dbReference type="Proteomes" id="UP001141253"/>
    </source>
</evidence>
<dbReference type="InterPro" id="IPR056777">
    <property type="entry name" value="Ycf2_N"/>
</dbReference>